<sequence length="381" mass="39470">MGMRWLASFVAACIVVGLVPSVVHADVTPVTRSGWSQWSGEDRYATGVAVSEATFTGTVPHVFVASGVNFPDALAAGPVAGLAQGPILLTRPGSLPSVVAAELARLRPETVTVVGGPTAVSVETVAAIRAASGAQVVRVGGANRYGTAAAVAAQVESLDTVYLASGQAFPDALAAGPAAGRRGAAVLLSRPGSLPEETRAFLVERQPSRVVLVGGTAALSADVRDAVVRALPGAQVVRLAGTDRYDTARRVALEAWPGGTRTVFYAPGTNFPDALSASPAAVVNDAPLLLTREGCQPYEAAVGSDFLSPTSKVAVGGKTYTGSTVCGPKPSYPFPADLDCVDFASQRKAQDWYDYWYPKVGDIYRLDGDKDGKVCEVWPPR</sequence>
<organism evidence="2 3">
    <name type="scientific">Ornithinimicrobium avium</name>
    <dbReference type="NCBI Taxonomy" id="2283195"/>
    <lineage>
        <taxon>Bacteria</taxon>
        <taxon>Bacillati</taxon>
        <taxon>Actinomycetota</taxon>
        <taxon>Actinomycetes</taxon>
        <taxon>Micrococcales</taxon>
        <taxon>Ornithinimicrobiaceae</taxon>
        <taxon>Ornithinimicrobium</taxon>
    </lineage>
</organism>
<feature type="chain" id="PRO_5016599991" evidence="1">
    <location>
        <begin position="26"/>
        <end position="381"/>
    </location>
</feature>
<reference evidence="2 3" key="1">
    <citation type="submission" date="2018-07" db="EMBL/GenBank/DDBJ databases">
        <title>Complete genome sequencing of Ornithinimicrobium sp. AMA3305.</title>
        <authorList>
            <person name="Bae J.-W."/>
        </authorList>
    </citation>
    <scope>NUCLEOTIDE SEQUENCE [LARGE SCALE GENOMIC DNA]</scope>
    <source>
        <strain evidence="2 3">AMA3305</strain>
    </source>
</reference>
<accession>A0A345NLS5</accession>
<protein>
    <submittedName>
        <fullName evidence="2">Cell wall-binding repeat-containing protein</fullName>
    </submittedName>
</protein>
<dbReference type="AlphaFoldDB" id="A0A345NLS5"/>
<dbReference type="PANTHER" id="PTHR30032">
    <property type="entry name" value="N-ACETYLMURAMOYL-L-ALANINE AMIDASE-RELATED"/>
    <property type="match status" value="1"/>
</dbReference>
<keyword evidence="3" id="KW-1185">Reference proteome</keyword>
<dbReference type="Proteomes" id="UP000253790">
    <property type="component" value="Chromosome"/>
</dbReference>
<dbReference type="OrthoDB" id="6048299at2"/>
<dbReference type="Pfam" id="PF04122">
    <property type="entry name" value="CW_binding_2"/>
    <property type="match status" value="3"/>
</dbReference>
<evidence type="ECO:0000313" key="3">
    <source>
        <dbReference type="Proteomes" id="UP000253790"/>
    </source>
</evidence>
<feature type="signal peptide" evidence="1">
    <location>
        <begin position="1"/>
        <end position="25"/>
    </location>
</feature>
<dbReference type="InterPro" id="IPR007253">
    <property type="entry name" value="Cell_wall-bd_2"/>
</dbReference>
<dbReference type="PANTHER" id="PTHR30032:SF8">
    <property type="entry name" value="GERMINATION-SPECIFIC N-ACETYLMURAMOYL-L-ALANINE AMIDASE"/>
    <property type="match status" value="1"/>
</dbReference>
<keyword evidence="1" id="KW-0732">Signal</keyword>
<dbReference type="InterPro" id="IPR051922">
    <property type="entry name" value="Bact_Sporulation_Assoc"/>
</dbReference>
<proteinExistence type="predicted"/>
<dbReference type="EMBL" id="CP031229">
    <property type="protein sequence ID" value="AXH95983.1"/>
    <property type="molecule type" value="Genomic_DNA"/>
</dbReference>
<name>A0A345NLS5_9MICO</name>
<gene>
    <name evidence="2" type="ORF">DV701_07455</name>
</gene>
<dbReference type="KEGG" id="orn:DV701_07455"/>
<evidence type="ECO:0000313" key="2">
    <source>
        <dbReference type="EMBL" id="AXH95983.1"/>
    </source>
</evidence>
<dbReference type="Gene3D" id="3.40.50.12090">
    <property type="match status" value="2"/>
</dbReference>
<evidence type="ECO:0000256" key="1">
    <source>
        <dbReference type="SAM" id="SignalP"/>
    </source>
</evidence>